<dbReference type="AlphaFoldDB" id="A0AAD1TP64"/>
<gene>
    <name evidence="1" type="ORF">PECUL_23A013444</name>
</gene>
<organism evidence="1 2">
    <name type="scientific">Pelobates cultripes</name>
    <name type="common">Western spadefoot toad</name>
    <dbReference type="NCBI Taxonomy" id="61616"/>
    <lineage>
        <taxon>Eukaryota</taxon>
        <taxon>Metazoa</taxon>
        <taxon>Chordata</taxon>
        <taxon>Craniata</taxon>
        <taxon>Vertebrata</taxon>
        <taxon>Euteleostomi</taxon>
        <taxon>Amphibia</taxon>
        <taxon>Batrachia</taxon>
        <taxon>Anura</taxon>
        <taxon>Pelobatoidea</taxon>
        <taxon>Pelobatidae</taxon>
        <taxon>Pelobates</taxon>
    </lineage>
</organism>
<sequence>MYSLHSVTRNRRIDYLLYGITEYKNTLLLLLLQEIVSKVQTANRSSVNRQHLQNMRMRELRKFEEMNHLQTQAELKRRVHREAKIDKHKMRENVLKNNEDDDFLSVEHDETFNIDHRNSWPWGTHETNKVPRRCKNKNNTLEMWFKDQEIHRVIYSDSSSSDSLDSWIREDARSRPRPALIRTRAEKIPTFDEFYDCDY</sequence>
<dbReference type="PANTHER" id="PTHR16065">
    <property type="entry name" value="COILED-COIL DOMAIN CONTAINING 198"/>
    <property type="match status" value="1"/>
</dbReference>
<proteinExistence type="predicted"/>
<dbReference type="PANTHER" id="PTHR16065:SF2">
    <property type="entry name" value="COILED-COIL DOMAIN CONTAINING 198"/>
    <property type="match status" value="1"/>
</dbReference>
<dbReference type="Pfam" id="PF15398">
    <property type="entry name" value="DUF4619"/>
    <property type="match status" value="1"/>
</dbReference>
<dbReference type="InterPro" id="IPR029235">
    <property type="entry name" value="FAME"/>
</dbReference>
<evidence type="ECO:0000313" key="1">
    <source>
        <dbReference type="EMBL" id="CAH2328792.1"/>
    </source>
</evidence>
<keyword evidence="2" id="KW-1185">Reference proteome</keyword>
<accession>A0AAD1TP64</accession>
<dbReference type="EMBL" id="OW240924">
    <property type="protein sequence ID" value="CAH2328792.1"/>
    <property type="molecule type" value="Genomic_DNA"/>
</dbReference>
<dbReference type="Proteomes" id="UP001295444">
    <property type="component" value="Chromosome 13"/>
</dbReference>
<reference evidence="1" key="1">
    <citation type="submission" date="2022-03" db="EMBL/GenBank/DDBJ databases">
        <authorList>
            <person name="Alioto T."/>
            <person name="Alioto T."/>
            <person name="Gomez Garrido J."/>
        </authorList>
    </citation>
    <scope>NUCLEOTIDE SEQUENCE</scope>
</reference>
<evidence type="ECO:0000313" key="2">
    <source>
        <dbReference type="Proteomes" id="UP001295444"/>
    </source>
</evidence>
<protein>
    <submittedName>
        <fullName evidence="1">Uncharacterized protein</fullName>
    </submittedName>
</protein>
<name>A0AAD1TP64_PELCU</name>